<dbReference type="CDD" id="cd19093">
    <property type="entry name" value="AKR_AtPLR-like"/>
    <property type="match status" value="1"/>
</dbReference>
<comment type="caution">
    <text evidence="3">The sequence shown here is derived from an EMBL/GenBank/DDBJ whole genome shotgun (WGS) entry which is preliminary data.</text>
</comment>
<dbReference type="InterPro" id="IPR050523">
    <property type="entry name" value="AKR_Detox_Biosynth"/>
</dbReference>
<accession>A0A9P8K0K0</accession>
<feature type="non-terminal residue" evidence="3">
    <location>
        <position position="408"/>
    </location>
</feature>
<gene>
    <name evidence="3" type="ORF">KCU98_g2545</name>
</gene>
<keyword evidence="1" id="KW-0560">Oxidoreductase</keyword>
<reference evidence="3" key="1">
    <citation type="journal article" date="2021" name="J Fungi (Basel)">
        <title>Virulence traits and population genomics of the black yeast Aureobasidium melanogenum.</title>
        <authorList>
            <person name="Cernosa A."/>
            <person name="Sun X."/>
            <person name="Gostincar C."/>
            <person name="Fang C."/>
            <person name="Gunde-Cimerman N."/>
            <person name="Song Z."/>
        </authorList>
    </citation>
    <scope>NUCLEOTIDE SEQUENCE</scope>
    <source>
        <strain evidence="3">EXF-9298</strain>
    </source>
</reference>
<feature type="domain" description="NADP-dependent oxidoreductase" evidence="2">
    <location>
        <begin position="73"/>
        <end position="384"/>
    </location>
</feature>
<dbReference type="Gene3D" id="3.20.20.100">
    <property type="entry name" value="NADP-dependent oxidoreductase domain"/>
    <property type="match status" value="1"/>
</dbReference>
<evidence type="ECO:0000259" key="2">
    <source>
        <dbReference type="Pfam" id="PF00248"/>
    </source>
</evidence>
<dbReference type="PANTHER" id="PTHR43364">
    <property type="entry name" value="NADH-SPECIFIC METHYLGLYOXAL REDUCTASE-RELATED"/>
    <property type="match status" value="1"/>
</dbReference>
<keyword evidence="4" id="KW-1185">Reference proteome</keyword>
<dbReference type="EMBL" id="JAHFXS010000143">
    <property type="protein sequence ID" value="KAG9988516.1"/>
    <property type="molecule type" value="Genomic_DNA"/>
</dbReference>
<evidence type="ECO:0000313" key="3">
    <source>
        <dbReference type="EMBL" id="KAG9988516.1"/>
    </source>
</evidence>
<dbReference type="AlphaFoldDB" id="A0A9P8K0K0"/>
<dbReference type="GO" id="GO:0016491">
    <property type="term" value="F:oxidoreductase activity"/>
    <property type="evidence" value="ECO:0007669"/>
    <property type="project" value="UniProtKB-KW"/>
</dbReference>
<organism evidence="3 4">
    <name type="scientific">Aureobasidium melanogenum</name>
    <name type="common">Aureobasidium pullulans var. melanogenum</name>
    <dbReference type="NCBI Taxonomy" id="46634"/>
    <lineage>
        <taxon>Eukaryota</taxon>
        <taxon>Fungi</taxon>
        <taxon>Dikarya</taxon>
        <taxon>Ascomycota</taxon>
        <taxon>Pezizomycotina</taxon>
        <taxon>Dothideomycetes</taxon>
        <taxon>Dothideomycetidae</taxon>
        <taxon>Dothideales</taxon>
        <taxon>Saccotheciaceae</taxon>
        <taxon>Aureobasidium</taxon>
    </lineage>
</organism>
<proteinExistence type="predicted"/>
<dbReference type="PANTHER" id="PTHR43364:SF4">
    <property type="entry name" value="NAD(P)-LINKED OXIDOREDUCTASE SUPERFAMILY PROTEIN"/>
    <property type="match status" value="1"/>
</dbReference>
<reference evidence="3" key="2">
    <citation type="submission" date="2021-08" db="EMBL/GenBank/DDBJ databases">
        <authorList>
            <person name="Gostincar C."/>
            <person name="Sun X."/>
            <person name="Song Z."/>
            <person name="Gunde-Cimerman N."/>
        </authorList>
    </citation>
    <scope>NUCLEOTIDE SEQUENCE</scope>
    <source>
        <strain evidence="3">EXF-9298</strain>
    </source>
</reference>
<name>A0A9P8K0K0_AURME</name>
<evidence type="ECO:0000313" key="4">
    <source>
        <dbReference type="Proteomes" id="UP000729357"/>
    </source>
</evidence>
<dbReference type="SUPFAM" id="SSF51430">
    <property type="entry name" value="NAD(P)-linked oxidoreductase"/>
    <property type="match status" value="1"/>
</dbReference>
<dbReference type="InterPro" id="IPR036812">
    <property type="entry name" value="NAD(P)_OxRdtase_dom_sf"/>
</dbReference>
<sequence length="408" mass="46011">MSGYLPPHYGPGEGLCSEIYKAEYDLKSGDISGGTEEIKDYWLALPKDVVPTINTLITLAPTTGEELIKVQPLGFGLWGWGDVLTYGWGPSSGYDQKLNDESIHGAWKAIFQRSTNVLLDTAEHYGYTDGYSEKKVGDFFCEDQDAGTLDRSRVVLATKYFPTPWRHPWRYPDITLSAFNGSIQRTRLGGIDIYQLHGPSHAGYWPRLETLCDALVCAYKTGRCKAIGVCNLSFQQVKLVYTHLKRNNVPLVSNQVEFSLVRQDPWTEGMIERCHKLGLTTPSIAVIAYSPIALGRLTGKYDRHNRPRGNRNFGNIDWDKIQPIVDELKRIGAKVNKSPAAVALNWVICKGAIPIPTVKNREQVVDCLQALGWRLNQDDENRLDVLGVTNSPDYHTLQHFQNWWWQQG</sequence>
<evidence type="ECO:0000256" key="1">
    <source>
        <dbReference type="ARBA" id="ARBA00023002"/>
    </source>
</evidence>
<protein>
    <recommendedName>
        <fullName evidence="2">NADP-dependent oxidoreductase domain-containing protein</fullName>
    </recommendedName>
</protein>
<dbReference type="InterPro" id="IPR023210">
    <property type="entry name" value="NADP_OxRdtase_dom"/>
</dbReference>
<dbReference type="Proteomes" id="UP000729357">
    <property type="component" value="Unassembled WGS sequence"/>
</dbReference>
<dbReference type="Pfam" id="PF00248">
    <property type="entry name" value="Aldo_ket_red"/>
    <property type="match status" value="1"/>
</dbReference>